<dbReference type="Gene3D" id="2.60.120.10">
    <property type="entry name" value="Jelly Rolls"/>
    <property type="match status" value="1"/>
</dbReference>
<name>A0ABT8DXV6_9BURK</name>
<gene>
    <name evidence="3" type="ORF">QWJ38_19445</name>
</gene>
<reference evidence="3 4" key="1">
    <citation type="submission" date="2023-06" db="EMBL/GenBank/DDBJ databases">
        <title>Pelomonas sp. PFR6 16S ribosomal RNA gene Genome sequencing and assembly.</title>
        <authorList>
            <person name="Woo H."/>
        </authorList>
    </citation>
    <scope>NUCLEOTIDE SEQUENCE [LARGE SCALE GENOMIC DNA]</scope>
    <source>
        <strain evidence="3 4">PFR6</strain>
    </source>
</reference>
<dbReference type="SUPFAM" id="SSF51206">
    <property type="entry name" value="cAMP-binding domain-like"/>
    <property type="match status" value="1"/>
</dbReference>
<keyword evidence="4" id="KW-1185">Reference proteome</keyword>
<dbReference type="InterPro" id="IPR014710">
    <property type="entry name" value="RmlC-like_jellyroll"/>
</dbReference>
<proteinExistence type="predicted"/>
<feature type="transmembrane region" description="Helical" evidence="1">
    <location>
        <begin position="75"/>
        <end position="92"/>
    </location>
</feature>
<dbReference type="SMART" id="SM00100">
    <property type="entry name" value="cNMP"/>
    <property type="match status" value="1"/>
</dbReference>
<dbReference type="PROSITE" id="PS50042">
    <property type="entry name" value="CNMP_BINDING_3"/>
    <property type="match status" value="1"/>
</dbReference>
<dbReference type="RefSeq" id="WP_290360772.1">
    <property type="nucleotide sequence ID" value="NZ_JAUHHC010000005.1"/>
</dbReference>
<feature type="transmembrane region" description="Helical" evidence="1">
    <location>
        <begin position="28"/>
        <end position="46"/>
    </location>
</feature>
<accession>A0ABT8DXV6</accession>
<keyword evidence="1" id="KW-0472">Membrane</keyword>
<keyword evidence="1" id="KW-1133">Transmembrane helix</keyword>
<protein>
    <submittedName>
        <fullName evidence="3">Cyclic nucleotide-binding domain-containing protein</fullName>
    </submittedName>
</protein>
<dbReference type="InterPro" id="IPR018490">
    <property type="entry name" value="cNMP-bd_dom_sf"/>
</dbReference>
<evidence type="ECO:0000259" key="2">
    <source>
        <dbReference type="PROSITE" id="PS50042"/>
    </source>
</evidence>
<dbReference type="Pfam" id="PF00027">
    <property type="entry name" value="cNMP_binding"/>
    <property type="match status" value="1"/>
</dbReference>
<organism evidence="3 4">
    <name type="scientific">Roseateles violae</name>
    <dbReference type="NCBI Taxonomy" id="3058042"/>
    <lineage>
        <taxon>Bacteria</taxon>
        <taxon>Pseudomonadati</taxon>
        <taxon>Pseudomonadota</taxon>
        <taxon>Betaproteobacteria</taxon>
        <taxon>Burkholderiales</taxon>
        <taxon>Sphaerotilaceae</taxon>
        <taxon>Roseateles</taxon>
    </lineage>
</organism>
<evidence type="ECO:0000313" key="4">
    <source>
        <dbReference type="Proteomes" id="UP001228044"/>
    </source>
</evidence>
<sequence>MELAEIARQGGSALQAWAGMALGSPTQIFAHLAATLALLLMMLGALMRTMLPLRWLAVGGNLGLALYGALHPAPLTLAIAAVLLPANLYRALEVTRLTRRVSRAAADANLAGLWLRPYMKSRRLRAGQTLFRKGDRADWLYLLLDGEMELSDIGQPLQRGRIFGEIALFSPDRMRTHTARCVSACTVLQIHASTVKQLYYQNPAFGMHLIELLCERLGSDVARAERQQAQA</sequence>
<comment type="caution">
    <text evidence="3">The sequence shown here is derived from an EMBL/GenBank/DDBJ whole genome shotgun (WGS) entry which is preliminary data.</text>
</comment>
<dbReference type="Proteomes" id="UP001228044">
    <property type="component" value="Unassembled WGS sequence"/>
</dbReference>
<evidence type="ECO:0000256" key="1">
    <source>
        <dbReference type="SAM" id="Phobius"/>
    </source>
</evidence>
<dbReference type="InterPro" id="IPR050397">
    <property type="entry name" value="Env_Response_Regulators"/>
</dbReference>
<dbReference type="PANTHER" id="PTHR24567">
    <property type="entry name" value="CRP FAMILY TRANSCRIPTIONAL REGULATORY PROTEIN"/>
    <property type="match status" value="1"/>
</dbReference>
<dbReference type="EMBL" id="JAUHHC010000005">
    <property type="protein sequence ID" value="MDN3922470.1"/>
    <property type="molecule type" value="Genomic_DNA"/>
</dbReference>
<feature type="domain" description="Cyclic nucleotide-binding" evidence="2">
    <location>
        <begin position="119"/>
        <end position="216"/>
    </location>
</feature>
<keyword evidence="1" id="KW-0812">Transmembrane</keyword>
<dbReference type="CDD" id="cd00038">
    <property type="entry name" value="CAP_ED"/>
    <property type="match status" value="1"/>
</dbReference>
<evidence type="ECO:0000313" key="3">
    <source>
        <dbReference type="EMBL" id="MDN3922470.1"/>
    </source>
</evidence>
<dbReference type="InterPro" id="IPR000595">
    <property type="entry name" value="cNMP-bd_dom"/>
</dbReference>
<dbReference type="PANTHER" id="PTHR24567:SF68">
    <property type="entry name" value="DNA-BINDING TRANSCRIPTIONAL DUAL REGULATOR CRP"/>
    <property type="match status" value="1"/>
</dbReference>